<dbReference type="SUPFAM" id="SSF54637">
    <property type="entry name" value="Thioesterase/thiol ester dehydrase-isomerase"/>
    <property type="match status" value="1"/>
</dbReference>
<protein>
    <recommendedName>
        <fullName evidence="4">Thioesterase domain-containing protein</fullName>
    </recommendedName>
</protein>
<dbReference type="EMBL" id="JATAAI010000015">
    <property type="protein sequence ID" value="KAK1740815.1"/>
    <property type="molecule type" value="Genomic_DNA"/>
</dbReference>
<dbReference type="InterPro" id="IPR051490">
    <property type="entry name" value="THEM6_lcsJ_thioesterase"/>
</dbReference>
<dbReference type="Proteomes" id="UP001224775">
    <property type="component" value="Unassembled WGS sequence"/>
</dbReference>
<feature type="transmembrane region" description="Helical" evidence="1">
    <location>
        <begin position="89"/>
        <end position="110"/>
    </location>
</feature>
<dbReference type="PANTHER" id="PTHR12475">
    <property type="match status" value="1"/>
</dbReference>
<sequence length="138" mass="14985">MGIIHIPRTVAASLRGVVKRKLSPLSDKDISLVGTIDVPHIYTSRAGIFDVDLMGHMNNASYLNHAELARWEWSAFGGSLAQAFKTRSFFIVTASMIGPLIGIPIIRSLYLKPRAASIPLFIATNSAPKTELSTVGCF</sequence>
<dbReference type="InterPro" id="IPR029069">
    <property type="entry name" value="HotDog_dom_sf"/>
</dbReference>
<gene>
    <name evidence="2" type="ORF">QTG54_008910</name>
</gene>
<proteinExistence type="predicted"/>
<dbReference type="AlphaFoldDB" id="A0AAD8Y867"/>
<dbReference type="PANTHER" id="PTHR12475:SF4">
    <property type="entry name" value="PROTEIN THEM6"/>
    <property type="match status" value="1"/>
</dbReference>
<name>A0AAD8Y867_9STRA</name>
<keyword evidence="3" id="KW-1185">Reference proteome</keyword>
<accession>A0AAD8Y867</accession>
<reference evidence="2" key="1">
    <citation type="submission" date="2023-06" db="EMBL/GenBank/DDBJ databases">
        <title>Survivors Of The Sea: Transcriptome response of Skeletonema marinoi to long-term dormancy.</title>
        <authorList>
            <person name="Pinder M.I.M."/>
            <person name="Kourtchenko O."/>
            <person name="Robertson E.K."/>
            <person name="Larsson T."/>
            <person name="Maumus F."/>
            <person name="Osuna-Cruz C.M."/>
            <person name="Vancaester E."/>
            <person name="Stenow R."/>
            <person name="Vandepoele K."/>
            <person name="Ploug H."/>
            <person name="Bruchert V."/>
            <person name="Godhe A."/>
            <person name="Topel M."/>
        </authorList>
    </citation>
    <scope>NUCLEOTIDE SEQUENCE</scope>
    <source>
        <strain evidence="2">R05AC</strain>
    </source>
</reference>
<organism evidence="2 3">
    <name type="scientific">Skeletonema marinoi</name>
    <dbReference type="NCBI Taxonomy" id="267567"/>
    <lineage>
        <taxon>Eukaryota</taxon>
        <taxon>Sar</taxon>
        <taxon>Stramenopiles</taxon>
        <taxon>Ochrophyta</taxon>
        <taxon>Bacillariophyta</taxon>
        <taxon>Coscinodiscophyceae</taxon>
        <taxon>Thalassiosirophycidae</taxon>
        <taxon>Thalassiosirales</taxon>
        <taxon>Skeletonemataceae</taxon>
        <taxon>Skeletonema</taxon>
        <taxon>Skeletonema marinoi-dohrnii complex</taxon>
    </lineage>
</organism>
<evidence type="ECO:0000313" key="2">
    <source>
        <dbReference type="EMBL" id="KAK1740815.1"/>
    </source>
</evidence>
<keyword evidence="1" id="KW-0812">Transmembrane</keyword>
<evidence type="ECO:0000313" key="3">
    <source>
        <dbReference type="Proteomes" id="UP001224775"/>
    </source>
</evidence>
<keyword evidence="1" id="KW-1133">Transmembrane helix</keyword>
<evidence type="ECO:0008006" key="4">
    <source>
        <dbReference type="Google" id="ProtNLM"/>
    </source>
</evidence>
<evidence type="ECO:0000256" key="1">
    <source>
        <dbReference type="SAM" id="Phobius"/>
    </source>
</evidence>
<dbReference type="Gene3D" id="3.10.129.10">
    <property type="entry name" value="Hotdog Thioesterase"/>
    <property type="match status" value="1"/>
</dbReference>
<dbReference type="Pfam" id="PF13279">
    <property type="entry name" value="4HBT_2"/>
    <property type="match status" value="1"/>
</dbReference>
<keyword evidence="1" id="KW-0472">Membrane</keyword>
<comment type="caution">
    <text evidence="2">The sequence shown here is derived from an EMBL/GenBank/DDBJ whole genome shotgun (WGS) entry which is preliminary data.</text>
</comment>